<dbReference type="PROSITE" id="PS51257">
    <property type="entry name" value="PROKAR_LIPOPROTEIN"/>
    <property type="match status" value="1"/>
</dbReference>
<keyword evidence="3" id="KW-1185">Reference proteome</keyword>
<keyword evidence="1" id="KW-0732">Signal</keyword>
<reference evidence="2 3" key="1">
    <citation type="journal article" date="2009" name="Nature">
        <title>The Sorghum bicolor genome and the diversification of grasses.</title>
        <authorList>
            <person name="Paterson A.H."/>
            <person name="Bowers J.E."/>
            <person name="Bruggmann R."/>
            <person name="Dubchak I."/>
            <person name="Grimwood J."/>
            <person name="Gundlach H."/>
            <person name="Haberer G."/>
            <person name="Hellsten U."/>
            <person name="Mitros T."/>
            <person name="Poliakov A."/>
            <person name="Schmutz J."/>
            <person name="Spannagl M."/>
            <person name="Tang H."/>
            <person name="Wang X."/>
            <person name="Wicker T."/>
            <person name="Bharti A.K."/>
            <person name="Chapman J."/>
            <person name="Feltus F.A."/>
            <person name="Gowik U."/>
            <person name="Grigoriev I.V."/>
            <person name="Lyons E."/>
            <person name="Maher C.A."/>
            <person name="Martis M."/>
            <person name="Narechania A."/>
            <person name="Otillar R.P."/>
            <person name="Penning B.W."/>
            <person name="Salamov A.A."/>
            <person name="Wang Y."/>
            <person name="Zhang L."/>
            <person name="Carpita N.C."/>
            <person name="Freeling M."/>
            <person name="Gingle A.R."/>
            <person name="Hash C.T."/>
            <person name="Keller B."/>
            <person name="Klein P."/>
            <person name="Kresovich S."/>
            <person name="McCann M.C."/>
            <person name="Ming R."/>
            <person name="Peterson D.G."/>
            <person name="Mehboob-ur-Rahman"/>
            <person name="Ware D."/>
            <person name="Westhoff P."/>
            <person name="Mayer K.F."/>
            <person name="Messing J."/>
            <person name="Rokhsar D.S."/>
        </authorList>
    </citation>
    <scope>NUCLEOTIDE SEQUENCE [LARGE SCALE GENOMIC DNA]</scope>
    <source>
        <strain evidence="3">cv. BTx623</strain>
    </source>
</reference>
<protein>
    <recommendedName>
        <fullName evidence="4">Hydrophobic seed protein domain-containing protein</fullName>
    </recommendedName>
</protein>
<dbReference type="Gramene" id="OQU84667">
    <property type="protein sequence ID" value="OQU84667"/>
    <property type="gene ID" value="SORBI_3004G098650"/>
</dbReference>
<dbReference type="EMBL" id="CM000763">
    <property type="protein sequence ID" value="OQU84667.1"/>
    <property type="molecule type" value="Genomic_DNA"/>
</dbReference>
<evidence type="ECO:0000313" key="2">
    <source>
        <dbReference type="EMBL" id="OQU84667.1"/>
    </source>
</evidence>
<reference evidence="3" key="2">
    <citation type="journal article" date="2018" name="Plant J.">
        <title>The Sorghum bicolor reference genome: improved assembly, gene annotations, a transcriptome atlas, and signatures of genome organization.</title>
        <authorList>
            <person name="McCormick R.F."/>
            <person name="Truong S.K."/>
            <person name="Sreedasyam A."/>
            <person name="Jenkins J."/>
            <person name="Shu S."/>
            <person name="Sims D."/>
            <person name="Kennedy M."/>
            <person name="Amirebrahimi M."/>
            <person name="Weers B.D."/>
            <person name="McKinley B."/>
            <person name="Mattison A."/>
            <person name="Morishige D.T."/>
            <person name="Grimwood J."/>
            <person name="Schmutz J."/>
            <person name="Mullet J.E."/>
        </authorList>
    </citation>
    <scope>NUCLEOTIDE SEQUENCE [LARGE SCALE GENOMIC DNA]</scope>
    <source>
        <strain evidence="3">cv. BTx623</strain>
    </source>
</reference>
<feature type="signal peptide" evidence="1">
    <location>
        <begin position="1"/>
        <end position="25"/>
    </location>
</feature>
<accession>A0A1Z5RLW0</accession>
<name>A0A1Z5RLW0_SORBI</name>
<evidence type="ECO:0000256" key="1">
    <source>
        <dbReference type="SAM" id="SignalP"/>
    </source>
</evidence>
<organism evidence="2 3">
    <name type="scientific">Sorghum bicolor</name>
    <name type="common">Sorghum</name>
    <name type="synonym">Sorghum vulgare</name>
    <dbReference type="NCBI Taxonomy" id="4558"/>
    <lineage>
        <taxon>Eukaryota</taxon>
        <taxon>Viridiplantae</taxon>
        <taxon>Streptophyta</taxon>
        <taxon>Embryophyta</taxon>
        <taxon>Tracheophyta</taxon>
        <taxon>Spermatophyta</taxon>
        <taxon>Magnoliopsida</taxon>
        <taxon>Liliopsida</taxon>
        <taxon>Poales</taxon>
        <taxon>Poaceae</taxon>
        <taxon>PACMAD clade</taxon>
        <taxon>Panicoideae</taxon>
        <taxon>Andropogonodae</taxon>
        <taxon>Andropogoneae</taxon>
        <taxon>Sorghinae</taxon>
        <taxon>Sorghum</taxon>
    </lineage>
</organism>
<proteinExistence type="predicted"/>
<dbReference type="InParanoid" id="A0A1Z5RLW0"/>
<sequence>MEKHTVVLLSLLLLLLGCVADLAQCRRIDDIGVDEIRVNIPPGRCYVPCG</sequence>
<evidence type="ECO:0000313" key="3">
    <source>
        <dbReference type="Proteomes" id="UP000000768"/>
    </source>
</evidence>
<evidence type="ECO:0008006" key="4">
    <source>
        <dbReference type="Google" id="ProtNLM"/>
    </source>
</evidence>
<gene>
    <name evidence="2" type="ORF">SORBI_3004G098650</name>
</gene>
<feature type="chain" id="PRO_5012622497" description="Hydrophobic seed protein domain-containing protein" evidence="1">
    <location>
        <begin position="26"/>
        <end position="50"/>
    </location>
</feature>
<dbReference type="Proteomes" id="UP000000768">
    <property type="component" value="Chromosome 4"/>
</dbReference>
<dbReference type="AlphaFoldDB" id="A0A1Z5RLW0"/>